<protein>
    <submittedName>
        <fullName evidence="1">Uncharacterized protein</fullName>
    </submittedName>
</protein>
<evidence type="ECO:0000313" key="1">
    <source>
        <dbReference type="EMBL" id="DAE00045.1"/>
    </source>
</evidence>
<name>A0A8S5P053_9CAUD</name>
<organism evidence="1">
    <name type="scientific">Siphoviridae sp. ctiMP24</name>
    <dbReference type="NCBI Taxonomy" id="2825621"/>
    <lineage>
        <taxon>Viruses</taxon>
        <taxon>Duplodnaviria</taxon>
        <taxon>Heunggongvirae</taxon>
        <taxon>Uroviricota</taxon>
        <taxon>Caudoviricetes</taxon>
    </lineage>
</organism>
<proteinExistence type="predicted"/>
<accession>A0A8S5P053</accession>
<sequence length="77" mass="8674">MNDVLKARIKLCGKRHIDVVNELRAQGMDISCPKFCEAINGYRTGPKPQMILAETVKIVTAWEKAQGRVWDDKAIGF</sequence>
<reference evidence="1" key="1">
    <citation type="journal article" date="2021" name="Proc. Natl. Acad. Sci. U.S.A.">
        <title>A Catalog of Tens of Thousands of Viruses from Human Metagenomes Reveals Hidden Associations with Chronic Diseases.</title>
        <authorList>
            <person name="Tisza M.J."/>
            <person name="Buck C.B."/>
        </authorList>
    </citation>
    <scope>NUCLEOTIDE SEQUENCE</scope>
    <source>
        <strain evidence="1">CtiMP24</strain>
    </source>
</reference>
<dbReference type="EMBL" id="BK015297">
    <property type="protein sequence ID" value="DAE00045.1"/>
    <property type="molecule type" value="Genomic_DNA"/>
</dbReference>